<dbReference type="Pfam" id="PF01370">
    <property type="entry name" value="Epimerase"/>
    <property type="match status" value="1"/>
</dbReference>
<evidence type="ECO:0000259" key="1">
    <source>
        <dbReference type="Pfam" id="PF01370"/>
    </source>
</evidence>
<dbReference type="InterPro" id="IPR001509">
    <property type="entry name" value="Epimerase_deHydtase"/>
</dbReference>
<accession>A0A382ZH25</accession>
<reference evidence="2" key="1">
    <citation type="submission" date="2018-05" db="EMBL/GenBank/DDBJ databases">
        <authorList>
            <person name="Lanie J.A."/>
            <person name="Ng W.-L."/>
            <person name="Kazmierczak K.M."/>
            <person name="Andrzejewski T.M."/>
            <person name="Davidsen T.M."/>
            <person name="Wayne K.J."/>
            <person name="Tettelin H."/>
            <person name="Glass J.I."/>
            <person name="Rusch D."/>
            <person name="Podicherti R."/>
            <person name="Tsui H.-C.T."/>
            <person name="Winkler M.E."/>
        </authorList>
    </citation>
    <scope>NUCLEOTIDE SEQUENCE</scope>
</reference>
<dbReference type="Gene3D" id="3.40.50.720">
    <property type="entry name" value="NAD(P)-binding Rossmann-like Domain"/>
    <property type="match status" value="1"/>
</dbReference>
<feature type="domain" description="NAD-dependent epimerase/dehydratase" evidence="1">
    <location>
        <begin position="7"/>
        <end position="195"/>
    </location>
</feature>
<sequence length="206" mass="24067">MSKLNVAILGCTGHIGKNLMYYFGREKIFELFLFSRDKRRISNSIQHCKIRDSVSSRTYDEFSKLDYDVIINCIGISDPAKIESEEKMIMKLTEDFDQLILDYLKNNSDVKLINFSSGAVYGEEINSPINDTTPFSLNAHSQYAIAKIQSEIRHRNLAEFNIIDLRLFSFFSRFMDLNTRFLISEIISSINQKKKFITNEFDFYRD</sequence>
<dbReference type="EMBL" id="UINC01183878">
    <property type="protein sequence ID" value="SVD94837.1"/>
    <property type="molecule type" value="Genomic_DNA"/>
</dbReference>
<protein>
    <recommendedName>
        <fullName evidence="1">NAD-dependent epimerase/dehydratase domain-containing protein</fullName>
    </recommendedName>
</protein>
<dbReference type="AlphaFoldDB" id="A0A382ZH25"/>
<gene>
    <name evidence="2" type="ORF">METZ01_LOCUS447691</name>
</gene>
<dbReference type="InterPro" id="IPR036291">
    <property type="entry name" value="NAD(P)-bd_dom_sf"/>
</dbReference>
<feature type="non-terminal residue" evidence="2">
    <location>
        <position position="206"/>
    </location>
</feature>
<name>A0A382ZH25_9ZZZZ</name>
<proteinExistence type="predicted"/>
<organism evidence="2">
    <name type="scientific">marine metagenome</name>
    <dbReference type="NCBI Taxonomy" id="408172"/>
    <lineage>
        <taxon>unclassified sequences</taxon>
        <taxon>metagenomes</taxon>
        <taxon>ecological metagenomes</taxon>
    </lineage>
</organism>
<evidence type="ECO:0000313" key="2">
    <source>
        <dbReference type="EMBL" id="SVD94837.1"/>
    </source>
</evidence>
<dbReference type="SUPFAM" id="SSF51735">
    <property type="entry name" value="NAD(P)-binding Rossmann-fold domains"/>
    <property type="match status" value="1"/>
</dbReference>